<dbReference type="EMBL" id="JBHSSJ010000001">
    <property type="protein sequence ID" value="MFC6274049.1"/>
    <property type="molecule type" value="Genomic_DNA"/>
</dbReference>
<dbReference type="InterPro" id="IPR000847">
    <property type="entry name" value="LysR_HTH_N"/>
</dbReference>
<keyword evidence="3" id="KW-0238">DNA-binding</keyword>
<evidence type="ECO:0000313" key="6">
    <source>
        <dbReference type="EMBL" id="MFC6274049.1"/>
    </source>
</evidence>
<keyword evidence="7" id="KW-1185">Reference proteome</keyword>
<dbReference type="InterPro" id="IPR050950">
    <property type="entry name" value="HTH-type_LysR_regulators"/>
</dbReference>
<comment type="caution">
    <text evidence="6">The sequence shown here is derived from an EMBL/GenBank/DDBJ whole genome shotgun (WGS) entry which is preliminary data.</text>
</comment>
<evidence type="ECO:0000256" key="4">
    <source>
        <dbReference type="ARBA" id="ARBA00023163"/>
    </source>
</evidence>
<protein>
    <submittedName>
        <fullName evidence="6">LysR family transcriptional regulator</fullName>
    </submittedName>
</protein>
<dbReference type="Gene3D" id="3.40.190.290">
    <property type="match status" value="1"/>
</dbReference>
<dbReference type="PANTHER" id="PTHR30419:SF8">
    <property type="entry name" value="NITROGEN ASSIMILATION TRANSCRIPTIONAL ACTIVATOR-RELATED"/>
    <property type="match status" value="1"/>
</dbReference>
<accession>A0ABW1TKL2</accession>
<dbReference type="Pfam" id="PF03466">
    <property type="entry name" value="LysR_substrate"/>
    <property type="match status" value="1"/>
</dbReference>
<evidence type="ECO:0000313" key="7">
    <source>
        <dbReference type="Proteomes" id="UP001596191"/>
    </source>
</evidence>
<dbReference type="InterPro" id="IPR005119">
    <property type="entry name" value="LysR_subst-bd"/>
</dbReference>
<name>A0ABW1TKL2_9LACO</name>
<evidence type="ECO:0000256" key="2">
    <source>
        <dbReference type="ARBA" id="ARBA00023015"/>
    </source>
</evidence>
<comment type="similarity">
    <text evidence="1">Belongs to the LysR transcriptional regulatory family.</text>
</comment>
<dbReference type="Pfam" id="PF00126">
    <property type="entry name" value="HTH_1"/>
    <property type="match status" value="1"/>
</dbReference>
<reference evidence="7" key="1">
    <citation type="journal article" date="2019" name="Int. J. Syst. Evol. Microbiol.">
        <title>The Global Catalogue of Microorganisms (GCM) 10K type strain sequencing project: providing services to taxonomists for standard genome sequencing and annotation.</title>
        <authorList>
            <consortium name="The Broad Institute Genomics Platform"/>
            <consortium name="The Broad Institute Genome Sequencing Center for Infectious Disease"/>
            <person name="Wu L."/>
            <person name="Ma J."/>
        </authorList>
    </citation>
    <scope>NUCLEOTIDE SEQUENCE [LARGE SCALE GENOMIC DNA]</scope>
    <source>
        <strain evidence="7">CCM 8907</strain>
    </source>
</reference>
<dbReference type="PRINTS" id="PR00039">
    <property type="entry name" value="HTHLYSR"/>
</dbReference>
<evidence type="ECO:0000256" key="1">
    <source>
        <dbReference type="ARBA" id="ARBA00009437"/>
    </source>
</evidence>
<dbReference type="InterPro" id="IPR036390">
    <property type="entry name" value="WH_DNA-bd_sf"/>
</dbReference>
<gene>
    <name evidence="6" type="ORF">ACFQET_00785</name>
</gene>
<dbReference type="Proteomes" id="UP001596191">
    <property type="component" value="Unassembled WGS sequence"/>
</dbReference>
<dbReference type="CDD" id="cd05466">
    <property type="entry name" value="PBP2_LTTR_substrate"/>
    <property type="match status" value="1"/>
</dbReference>
<evidence type="ECO:0000256" key="3">
    <source>
        <dbReference type="ARBA" id="ARBA00023125"/>
    </source>
</evidence>
<dbReference type="PANTHER" id="PTHR30419">
    <property type="entry name" value="HTH-TYPE TRANSCRIPTIONAL REGULATOR YBHD"/>
    <property type="match status" value="1"/>
</dbReference>
<evidence type="ECO:0000259" key="5">
    <source>
        <dbReference type="PROSITE" id="PS50931"/>
    </source>
</evidence>
<feature type="domain" description="HTH lysR-type" evidence="5">
    <location>
        <begin position="1"/>
        <end position="58"/>
    </location>
</feature>
<proteinExistence type="inferred from homology"/>
<dbReference type="InterPro" id="IPR036388">
    <property type="entry name" value="WH-like_DNA-bd_sf"/>
</dbReference>
<dbReference type="RefSeq" id="WP_125638384.1">
    <property type="nucleotide sequence ID" value="NZ_JBHSSJ010000001.1"/>
</dbReference>
<keyword evidence="4" id="KW-0804">Transcription</keyword>
<sequence length="296" mass="33289">METRMLTNFIVLTRVGNITQAANELHTTQPTLSRQLKDLEEEVGAQLFIRGKRSITLTDAGVLFEQRAQKILNIVAQTTTDIQQQTTGLAGNLRIGCVESKISTHVADWLADFQHQHPNIHFSLFSADGNSIRAQMDRGELDVGFLLEPIESAKYHAHSIPVTETWGLIMAHDAPLASHKVVTGADLTDLPLIGPRRQIVQNQIATWLRVDSDSLNFRGDRNLENNVVPLMVNHGYYDIGIDGVLDFYLNHQLAFVPFSPTSQTRHTMIWRKNHTPSPITQAWIDFVVSQVRQMPI</sequence>
<dbReference type="SUPFAM" id="SSF46785">
    <property type="entry name" value="Winged helix' DNA-binding domain"/>
    <property type="match status" value="1"/>
</dbReference>
<keyword evidence="2" id="KW-0805">Transcription regulation</keyword>
<dbReference type="SUPFAM" id="SSF53850">
    <property type="entry name" value="Periplasmic binding protein-like II"/>
    <property type="match status" value="1"/>
</dbReference>
<organism evidence="6 7">
    <name type="scientific">Levilactobacillus tangyuanensis</name>
    <dbReference type="NCBI Taxonomy" id="2486021"/>
    <lineage>
        <taxon>Bacteria</taxon>
        <taxon>Bacillati</taxon>
        <taxon>Bacillota</taxon>
        <taxon>Bacilli</taxon>
        <taxon>Lactobacillales</taxon>
        <taxon>Lactobacillaceae</taxon>
        <taxon>Levilactobacillus</taxon>
    </lineage>
</organism>
<dbReference type="PROSITE" id="PS50931">
    <property type="entry name" value="HTH_LYSR"/>
    <property type="match status" value="1"/>
</dbReference>
<dbReference type="Gene3D" id="1.10.10.10">
    <property type="entry name" value="Winged helix-like DNA-binding domain superfamily/Winged helix DNA-binding domain"/>
    <property type="match status" value="1"/>
</dbReference>